<feature type="modified residue" description="N5-methylglutamine" evidence="7">
    <location>
        <position position="253"/>
    </location>
</feature>
<dbReference type="InterPro" id="IPR005139">
    <property type="entry name" value="PCRF"/>
</dbReference>
<dbReference type="FunFam" id="3.30.70.1660:FF:000002">
    <property type="entry name" value="Peptide chain release factor 1"/>
    <property type="match status" value="1"/>
</dbReference>
<evidence type="ECO:0000313" key="11">
    <source>
        <dbReference type="EMBL" id="EEZ29888.1"/>
    </source>
</evidence>
<dbReference type="Gene3D" id="3.30.160.20">
    <property type="match status" value="1"/>
</dbReference>
<protein>
    <recommendedName>
        <fullName evidence="7 8">Peptide chain release factor 1</fullName>
        <shortName evidence="7">RF-1</shortName>
    </recommendedName>
</protein>
<dbReference type="InterPro" id="IPR004373">
    <property type="entry name" value="RF-1"/>
</dbReference>
<keyword evidence="4 7" id="KW-0488">Methylation</keyword>
<dbReference type="FunFam" id="3.30.160.20:FF:000004">
    <property type="entry name" value="Peptide chain release factor 1"/>
    <property type="match status" value="1"/>
</dbReference>
<feature type="region of interest" description="Disordered" evidence="9">
    <location>
        <begin position="301"/>
        <end position="327"/>
    </location>
</feature>
<dbReference type="GO" id="GO:0016149">
    <property type="term" value="F:translation release factor activity, codon specific"/>
    <property type="evidence" value="ECO:0007669"/>
    <property type="project" value="UniProtKB-UniRule"/>
</dbReference>
<feature type="domain" description="Prokaryotic-type class I peptide chain release factors" evidence="10">
    <location>
        <begin position="246"/>
        <end position="262"/>
    </location>
</feature>
<evidence type="ECO:0000256" key="7">
    <source>
        <dbReference type="HAMAP-Rule" id="MF_00093"/>
    </source>
</evidence>
<dbReference type="Gene3D" id="3.30.70.1660">
    <property type="match status" value="2"/>
</dbReference>
<evidence type="ECO:0000256" key="8">
    <source>
        <dbReference type="NCBIfam" id="TIGR00019"/>
    </source>
</evidence>
<dbReference type="Pfam" id="PF03462">
    <property type="entry name" value="PCRF"/>
    <property type="match status" value="1"/>
</dbReference>
<dbReference type="HAMAP" id="MF_00093">
    <property type="entry name" value="Rel_fac_1"/>
    <property type="match status" value="1"/>
</dbReference>
<accession>A0A0E1WYR0</accession>
<evidence type="ECO:0000256" key="4">
    <source>
        <dbReference type="ARBA" id="ARBA00022481"/>
    </source>
</evidence>
<dbReference type="InterPro" id="IPR050057">
    <property type="entry name" value="Prokaryotic/Mito_RF"/>
</dbReference>
<organism evidence="11">
    <name type="scientific">Brucella pinnipedialis M292/94/1</name>
    <dbReference type="NCBI Taxonomy" id="520462"/>
    <lineage>
        <taxon>Bacteria</taxon>
        <taxon>Pseudomonadati</taxon>
        <taxon>Pseudomonadota</taxon>
        <taxon>Alphaproteobacteria</taxon>
        <taxon>Hyphomicrobiales</taxon>
        <taxon>Brucellaceae</taxon>
        <taxon>Brucella/Ochrobactrum group</taxon>
        <taxon>Brucella</taxon>
    </lineage>
</organism>
<evidence type="ECO:0000256" key="5">
    <source>
        <dbReference type="ARBA" id="ARBA00022490"/>
    </source>
</evidence>
<dbReference type="NCBIfam" id="TIGR00019">
    <property type="entry name" value="prfA"/>
    <property type="match status" value="1"/>
</dbReference>
<evidence type="ECO:0000256" key="2">
    <source>
        <dbReference type="ARBA" id="ARBA00004496"/>
    </source>
</evidence>
<dbReference type="AlphaFoldDB" id="A0A0E1WYR0"/>
<dbReference type="PROSITE" id="PS00745">
    <property type="entry name" value="RF_PROK_I"/>
    <property type="match status" value="1"/>
</dbReference>
<dbReference type="SMART" id="SM00937">
    <property type="entry name" value="PCRF"/>
    <property type="match status" value="1"/>
</dbReference>
<evidence type="ECO:0000256" key="1">
    <source>
        <dbReference type="ARBA" id="ARBA00002986"/>
    </source>
</evidence>
<comment type="PTM">
    <text evidence="7">Methylated by PrmC. Methylation increases the termination efficiency of RF1.</text>
</comment>
<dbReference type="PANTHER" id="PTHR43804">
    <property type="entry name" value="LD18447P"/>
    <property type="match status" value="1"/>
</dbReference>
<dbReference type="InterPro" id="IPR000352">
    <property type="entry name" value="Pep_chain_release_fac_I"/>
</dbReference>
<comment type="function">
    <text evidence="1 7">Peptide chain release factor 1 directs the termination of translation in response to the peptide chain termination codons UAG and UAA.</text>
</comment>
<dbReference type="GO" id="GO:0005829">
    <property type="term" value="C:cytosol"/>
    <property type="evidence" value="ECO:0007669"/>
    <property type="project" value="UniProtKB-ARBA"/>
</dbReference>
<evidence type="ECO:0000259" key="10">
    <source>
        <dbReference type="PROSITE" id="PS00745"/>
    </source>
</evidence>
<comment type="subcellular location">
    <subcellularLocation>
        <location evidence="2 7">Cytoplasm</location>
    </subcellularLocation>
</comment>
<keyword evidence="5 7" id="KW-0963">Cytoplasm</keyword>
<reference evidence="11" key="1">
    <citation type="submission" date="2009-01" db="EMBL/GenBank/DDBJ databases">
        <title>The Genome Sequence of Brucella pinnipedialis M292/94/1.</title>
        <authorList>
            <consortium name="The Broad Institute Genome Sequencing Platform"/>
            <person name="Ward D."/>
            <person name="Young S.K."/>
            <person name="Kodira C.D."/>
            <person name="Zeng Q."/>
            <person name="Koehrsen M."/>
            <person name="Alvarado L."/>
            <person name="Berlin A."/>
            <person name="Borenstein D."/>
            <person name="Chen Z."/>
            <person name="Engels R."/>
            <person name="Freedman E."/>
            <person name="Gellesch M."/>
            <person name="Goldberg J."/>
            <person name="Griggs A."/>
            <person name="Gujja S."/>
            <person name="Heiman D."/>
            <person name="Hepburn T."/>
            <person name="Howarth C."/>
            <person name="Jen D."/>
            <person name="Larson L."/>
            <person name="Lewis B."/>
            <person name="Mehta T."/>
            <person name="Park D."/>
            <person name="Pearson M."/>
            <person name="Roberts A."/>
            <person name="Saif S."/>
            <person name="Shea T."/>
            <person name="Shenoy N."/>
            <person name="Sisk P."/>
            <person name="Stolte C."/>
            <person name="Sykes S."/>
            <person name="Walk T."/>
            <person name="White J."/>
            <person name="Yandava C."/>
            <person name="Whatmore A.M."/>
            <person name="Perrett L.L."/>
            <person name="O'Callaghan D."/>
            <person name="Nusbaum C."/>
            <person name="Galagan J."/>
            <person name="Birren B."/>
        </authorList>
    </citation>
    <scope>NUCLEOTIDE SEQUENCE [LARGE SCALE GENOMIC DNA]</scope>
    <source>
        <strain evidence="11">M292/94/1</strain>
    </source>
</reference>
<dbReference type="InterPro" id="IPR045853">
    <property type="entry name" value="Pep_chain_release_fac_I_sf"/>
</dbReference>
<evidence type="ECO:0000256" key="6">
    <source>
        <dbReference type="ARBA" id="ARBA00022917"/>
    </source>
</evidence>
<evidence type="ECO:0000256" key="9">
    <source>
        <dbReference type="SAM" id="MobiDB-lite"/>
    </source>
</evidence>
<name>A0A0E1WYR0_9HYPH</name>
<dbReference type="Gene3D" id="6.10.140.1950">
    <property type="match status" value="1"/>
</dbReference>
<dbReference type="HOGENOM" id="CLU_036856_0_1_5"/>
<dbReference type="FunFam" id="3.30.70.1660:FF:000004">
    <property type="entry name" value="Peptide chain release factor 1"/>
    <property type="match status" value="1"/>
</dbReference>
<dbReference type="EMBL" id="EQ999546">
    <property type="protein sequence ID" value="EEZ29888.1"/>
    <property type="molecule type" value="Genomic_DNA"/>
</dbReference>
<keyword evidence="6 7" id="KW-0648">Protein biosynthesis</keyword>
<dbReference type="Proteomes" id="UP000004659">
    <property type="component" value="Unassembled WGS sequence"/>
</dbReference>
<dbReference type="PANTHER" id="PTHR43804:SF7">
    <property type="entry name" value="LD18447P"/>
    <property type="match status" value="1"/>
</dbReference>
<evidence type="ECO:0000256" key="3">
    <source>
        <dbReference type="ARBA" id="ARBA00010835"/>
    </source>
</evidence>
<gene>
    <name evidence="7" type="primary">prfA</name>
    <name evidence="11" type="ORF">BALG_00007</name>
</gene>
<dbReference type="Pfam" id="PF00472">
    <property type="entry name" value="RF-1"/>
    <property type="match status" value="1"/>
</dbReference>
<proteinExistence type="inferred from homology"/>
<sequence>MQNRFMLLPEMLQFLGHDMIALPQDRMDQLLKRFSMIESQMANNPDSDTYVKLASEYSELQDVVGKIRELSDARMEASDLAAMRDDASTDAEMRALAVEELPEVEKRIAVLEQDVQILLLPKDAADDKNAILEIRAGTGGLEAALFAGDLFRMYERYAAEKGWRVELVSASEGDAGGYKEIIATVSGKGVFSKLKFESGVHRVQRVPETEAGGRIHTSAATVAVLPEAEDIDIEIRNEDIRIDTMRASGAGGQHVNTTDSAVRITHIPTGIMVVQAEKSQHQNRARAMQILRARLYDMERQKAESERSQARRSQVGSGDRSERIRTYNFPQGRVTDHRINLTLYKLDRVMEGDLDELVDALISDHQTALLAELGEQP</sequence>
<comment type="similarity">
    <text evidence="3 7">Belongs to the prokaryotic/mitochondrial release factor family.</text>
</comment>
<dbReference type="NCBIfam" id="NF001859">
    <property type="entry name" value="PRK00591.1"/>
    <property type="match status" value="1"/>
</dbReference>
<dbReference type="SUPFAM" id="SSF75620">
    <property type="entry name" value="Release factor"/>
    <property type="match status" value="1"/>
</dbReference>